<dbReference type="GO" id="GO:0016757">
    <property type="term" value="F:glycosyltransferase activity"/>
    <property type="evidence" value="ECO:0007669"/>
    <property type="project" value="UniProtKB-KW"/>
</dbReference>
<name>A0ABV7M7E5_9PROT</name>
<evidence type="ECO:0000256" key="1">
    <source>
        <dbReference type="ARBA" id="ARBA00022475"/>
    </source>
</evidence>
<reference evidence="14" key="1">
    <citation type="journal article" date="2019" name="Int. J. Syst. Evol. Microbiol.">
        <title>The Global Catalogue of Microorganisms (GCM) 10K type strain sequencing project: providing services to taxonomists for standard genome sequencing and annotation.</title>
        <authorList>
            <consortium name="The Broad Institute Genomics Platform"/>
            <consortium name="The Broad Institute Genome Sequencing Center for Infectious Disease"/>
            <person name="Wu L."/>
            <person name="Ma J."/>
        </authorList>
    </citation>
    <scope>NUCLEOTIDE SEQUENCE [LARGE SCALE GENOMIC DNA]</scope>
    <source>
        <strain evidence="14">KCTC 22245</strain>
    </source>
</reference>
<evidence type="ECO:0000256" key="9">
    <source>
        <dbReference type="ARBA" id="ARBA00023316"/>
    </source>
</evidence>
<keyword evidence="3 10" id="KW-0328">Glycosyltransferase</keyword>
<comment type="caution">
    <text evidence="10">Lacks conserved residue(s) required for the propagation of feature annotation.</text>
</comment>
<evidence type="ECO:0000256" key="3">
    <source>
        <dbReference type="ARBA" id="ARBA00022676"/>
    </source>
</evidence>
<keyword evidence="14" id="KW-1185">Reference proteome</keyword>
<dbReference type="InterPro" id="IPR007235">
    <property type="entry name" value="Glyco_trans_28_C"/>
</dbReference>
<evidence type="ECO:0000259" key="11">
    <source>
        <dbReference type="Pfam" id="PF03033"/>
    </source>
</evidence>
<accession>A0ABV7M7E5</accession>
<keyword evidence="9 10" id="KW-0961">Cell wall biogenesis/degradation</keyword>
<comment type="pathway">
    <text evidence="10">Cell wall biogenesis; peptidoglycan biosynthesis.</text>
</comment>
<gene>
    <name evidence="10" type="primary">murG</name>
    <name evidence="13" type="ORF">ACFONP_01065</name>
</gene>
<keyword evidence="4 10" id="KW-0808">Transferase</keyword>
<dbReference type="Pfam" id="PF04101">
    <property type="entry name" value="Glyco_tran_28_C"/>
    <property type="match status" value="1"/>
</dbReference>
<feature type="binding site" evidence="10">
    <location>
        <position position="190"/>
    </location>
    <ligand>
        <name>UDP-N-acetyl-alpha-D-glucosamine</name>
        <dbReference type="ChEBI" id="CHEBI:57705"/>
    </ligand>
</feature>
<protein>
    <recommendedName>
        <fullName evidence="10">UDP-N-acetylglucosamine--N-acetylmuramyl-(pentapeptide) pyrophosphoryl-undecaprenol N-acetylglucosamine transferase</fullName>
        <ecNumber evidence="10">2.4.1.227</ecNumber>
    </recommendedName>
    <alternativeName>
        <fullName evidence="10">Undecaprenyl-PP-MurNAc-pentapeptide-UDPGlcNAc GlcNAc transferase</fullName>
    </alternativeName>
</protein>
<evidence type="ECO:0000256" key="10">
    <source>
        <dbReference type="HAMAP-Rule" id="MF_00033"/>
    </source>
</evidence>
<dbReference type="Proteomes" id="UP001595607">
    <property type="component" value="Unassembled WGS sequence"/>
</dbReference>
<keyword evidence="8 10" id="KW-0131">Cell cycle</keyword>
<feature type="binding site" evidence="10">
    <location>
        <begin position="10"/>
        <end position="12"/>
    </location>
    <ligand>
        <name>UDP-N-acetyl-alpha-D-glucosamine</name>
        <dbReference type="ChEBI" id="CHEBI:57705"/>
    </ligand>
</feature>
<feature type="binding site" evidence="10">
    <location>
        <position position="163"/>
    </location>
    <ligand>
        <name>UDP-N-acetyl-alpha-D-glucosamine</name>
        <dbReference type="ChEBI" id="CHEBI:57705"/>
    </ligand>
</feature>
<dbReference type="EMBL" id="JBHRVA010000002">
    <property type="protein sequence ID" value="MFC3301321.1"/>
    <property type="molecule type" value="Genomic_DNA"/>
</dbReference>
<comment type="subcellular location">
    <subcellularLocation>
        <location evidence="10">Cell membrane</location>
        <topology evidence="10">Peripheral membrane protein</topology>
        <orientation evidence="10">Cytoplasmic side</orientation>
    </subcellularLocation>
</comment>
<dbReference type="InterPro" id="IPR004276">
    <property type="entry name" value="GlycoTrans_28_N"/>
</dbReference>
<keyword evidence="2 10" id="KW-0132">Cell division</keyword>
<sequence length="364" mass="37974">MRIALAAGGTGGHMFPAQSLAEEAQARGWEVMLLTDARGDRYTDSFPCERKVLLKAASPSARGIFAKASAVLALLGGISTASKALKAFGADAVIGFGGYPSAPSMLAAQRAGIATGIHEQNAVLGRANRLAAGKAGFVAHGFPVLDRVPKRTARLKETGNPVRRAVLDVANTPFSPPGTGPLNLLIFGGSQGASLFAKVFAPALAALPEDLRLRLKVTHQVSDEGRAEVFETYRKAGIEAETASFFNDLPQRIADSHLVIARSGASSVSELSVIGRPSLLVPLKIAMDDHQRINAQVLTDVEAAGLILEDDLTPETAQKALLTLLSDSARLTRMAEAAKGRMAEGAAGALADLTEELVAGRLPA</sequence>
<evidence type="ECO:0000256" key="8">
    <source>
        <dbReference type="ARBA" id="ARBA00023306"/>
    </source>
</evidence>
<dbReference type="SUPFAM" id="SSF53756">
    <property type="entry name" value="UDP-Glycosyltransferase/glycogen phosphorylase"/>
    <property type="match status" value="1"/>
</dbReference>
<dbReference type="CDD" id="cd03785">
    <property type="entry name" value="GT28_MurG"/>
    <property type="match status" value="1"/>
</dbReference>
<feature type="binding site" evidence="10">
    <location>
        <position position="121"/>
    </location>
    <ligand>
        <name>UDP-N-acetyl-alpha-D-glucosamine</name>
        <dbReference type="ChEBI" id="CHEBI:57705"/>
    </ligand>
</feature>
<evidence type="ECO:0000313" key="14">
    <source>
        <dbReference type="Proteomes" id="UP001595607"/>
    </source>
</evidence>
<feature type="domain" description="Glycosyltransferase family 28 N-terminal" evidence="11">
    <location>
        <begin position="3"/>
        <end position="135"/>
    </location>
</feature>
<comment type="catalytic activity">
    <reaction evidence="10">
        <text>di-trans,octa-cis-undecaprenyl diphospho-N-acetyl-alpha-D-muramoyl-L-alanyl-D-glutamyl-meso-2,6-diaminopimeloyl-D-alanyl-D-alanine + UDP-N-acetyl-alpha-D-glucosamine = di-trans,octa-cis-undecaprenyl diphospho-[N-acetyl-alpha-D-glucosaminyl-(1-&gt;4)]-N-acetyl-alpha-D-muramoyl-L-alanyl-D-glutamyl-meso-2,6-diaminopimeloyl-D-alanyl-D-alanine + UDP + H(+)</text>
        <dbReference type="Rhea" id="RHEA:31227"/>
        <dbReference type="ChEBI" id="CHEBI:15378"/>
        <dbReference type="ChEBI" id="CHEBI:57705"/>
        <dbReference type="ChEBI" id="CHEBI:58223"/>
        <dbReference type="ChEBI" id="CHEBI:61387"/>
        <dbReference type="ChEBI" id="CHEBI:61388"/>
        <dbReference type="EC" id="2.4.1.227"/>
    </reaction>
</comment>
<dbReference type="PANTHER" id="PTHR21015:SF22">
    <property type="entry name" value="GLYCOSYLTRANSFERASE"/>
    <property type="match status" value="1"/>
</dbReference>
<organism evidence="13 14">
    <name type="scientific">Parvularcula lutaonensis</name>
    <dbReference type="NCBI Taxonomy" id="491923"/>
    <lineage>
        <taxon>Bacteria</taxon>
        <taxon>Pseudomonadati</taxon>
        <taxon>Pseudomonadota</taxon>
        <taxon>Alphaproteobacteria</taxon>
        <taxon>Parvularculales</taxon>
        <taxon>Parvularculaceae</taxon>
        <taxon>Parvularcula</taxon>
    </lineage>
</organism>
<dbReference type="EC" id="2.4.1.227" evidence="10"/>
<keyword evidence="1 10" id="KW-1003">Cell membrane</keyword>
<evidence type="ECO:0000256" key="6">
    <source>
        <dbReference type="ARBA" id="ARBA00022984"/>
    </source>
</evidence>
<evidence type="ECO:0000259" key="12">
    <source>
        <dbReference type="Pfam" id="PF04101"/>
    </source>
</evidence>
<comment type="function">
    <text evidence="10">Cell wall formation. Catalyzes the transfer of a GlcNAc subunit on undecaprenyl-pyrophosphoryl-MurNAc-pentapeptide (lipid intermediate I) to form undecaprenyl-pyrophosphoryl-MurNAc-(pentapeptide)GlcNAc (lipid intermediate II).</text>
</comment>
<feature type="binding site" evidence="10">
    <location>
        <position position="291"/>
    </location>
    <ligand>
        <name>UDP-N-acetyl-alpha-D-glucosamine</name>
        <dbReference type="ChEBI" id="CHEBI:57705"/>
    </ligand>
</feature>
<dbReference type="InterPro" id="IPR006009">
    <property type="entry name" value="GlcNAc_MurG"/>
</dbReference>
<evidence type="ECO:0000256" key="5">
    <source>
        <dbReference type="ARBA" id="ARBA00022960"/>
    </source>
</evidence>
<feature type="domain" description="Glycosyl transferase family 28 C-terminal" evidence="12">
    <location>
        <begin position="184"/>
        <end position="341"/>
    </location>
</feature>
<keyword evidence="5 10" id="KW-0133">Cell shape</keyword>
<dbReference type="RefSeq" id="WP_189572110.1">
    <property type="nucleotide sequence ID" value="NZ_BMXU01000001.1"/>
</dbReference>
<comment type="similarity">
    <text evidence="10">Belongs to the glycosyltransferase 28 family. MurG subfamily.</text>
</comment>
<evidence type="ECO:0000313" key="13">
    <source>
        <dbReference type="EMBL" id="MFC3301321.1"/>
    </source>
</evidence>
<evidence type="ECO:0000256" key="4">
    <source>
        <dbReference type="ARBA" id="ARBA00022679"/>
    </source>
</evidence>
<keyword evidence="6 10" id="KW-0573">Peptidoglycan synthesis</keyword>
<keyword evidence="7 10" id="KW-0472">Membrane</keyword>
<dbReference type="Gene3D" id="3.40.50.2000">
    <property type="entry name" value="Glycogen Phosphorylase B"/>
    <property type="match status" value="2"/>
</dbReference>
<evidence type="ECO:0000256" key="7">
    <source>
        <dbReference type="ARBA" id="ARBA00023136"/>
    </source>
</evidence>
<evidence type="ECO:0000256" key="2">
    <source>
        <dbReference type="ARBA" id="ARBA00022618"/>
    </source>
</evidence>
<dbReference type="Pfam" id="PF03033">
    <property type="entry name" value="Glyco_transf_28"/>
    <property type="match status" value="1"/>
</dbReference>
<proteinExistence type="inferred from homology"/>
<dbReference type="HAMAP" id="MF_00033">
    <property type="entry name" value="MurG"/>
    <property type="match status" value="1"/>
</dbReference>
<comment type="caution">
    <text evidence="13">The sequence shown here is derived from an EMBL/GenBank/DDBJ whole genome shotgun (WGS) entry which is preliminary data.</text>
</comment>
<dbReference type="PANTHER" id="PTHR21015">
    <property type="entry name" value="UDP-N-ACETYLGLUCOSAMINE--N-ACETYLMURAMYL-(PENTAPEPTIDE) PYROPHOSPHORYL-UNDECAPRENOL N-ACETYLGLUCOSAMINE TRANSFERASE 1"/>
    <property type="match status" value="1"/>
</dbReference>